<feature type="transmembrane region" description="Helical" evidence="1">
    <location>
        <begin position="125"/>
        <end position="142"/>
    </location>
</feature>
<organism evidence="2">
    <name type="scientific">Barrevirus sp</name>
    <dbReference type="NCBI Taxonomy" id="2487763"/>
    <lineage>
        <taxon>Viruses</taxon>
        <taxon>Varidnaviria</taxon>
        <taxon>Bamfordvirae</taxon>
        <taxon>Nucleocytoviricota</taxon>
        <taxon>Megaviricetes</taxon>
        <taxon>Imitervirales</taxon>
        <taxon>Mimiviridae</taxon>
        <taxon>Klosneuvirinae</taxon>
    </lineage>
</organism>
<proteinExistence type="predicted"/>
<feature type="transmembrane region" description="Helical" evidence="1">
    <location>
        <begin position="94"/>
        <end position="113"/>
    </location>
</feature>
<reference evidence="2" key="1">
    <citation type="submission" date="2018-10" db="EMBL/GenBank/DDBJ databases">
        <title>Hidden diversity of soil giant viruses.</title>
        <authorList>
            <person name="Schulz F."/>
            <person name="Alteio L."/>
            <person name="Goudeau D."/>
            <person name="Ryan E.M."/>
            <person name="Malmstrom R.R."/>
            <person name="Blanchard J."/>
            <person name="Woyke T."/>
        </authorList>
    </citation>
    <scope>NUCLEOTIDE SEQUENCE</scope>
    <source>
        <strain evidence="2">BAV1</strain>
    </source>
</reference>
<name>A0A3G4ZQU6_9VIRU</name>
<gene>
    <name evidence="2" type="ORF">Barrevirus26_5</name>
</gene>
<evidence type="ECO:0008006" key="3">
    <source>
        <dbReference type="Google" id="ProtNLM"/>
    </source>
</evidence>
<feature type="transmembrane region" description="Helical" evidence="1">
    <location>
        <begin position="57"/>
        <end position="82"/>
    </location>
</feature>
<evidence type="ECO:0000313" key="2">
    <source>
        <dbReference type="EMBL" id="AYV77272.1"/>
    </source>
</evidence>
<keyword evidence="1" id="KW-1133">Transmembrane helix</keyword>
<keyword evidence="1" id="KW-0812">Transmembrane</keyword>
<accession>A0A3G4ZQU6</accession>
<evidence type="ECO:0000256" key="1">
    <source>
        <dbReference type="SAM" id="Phobius"/>
    </source>
</evidence>
<protein>
    <recommendedName>
        <fullName evidence="3">HTTM domain-containing protein</fullName>
    </recommendedName>
</protein>
<dbReference type="EMBL" id="MK072023">
    <property type="protein sequence ID" value="AYV77272.1"/>
    <property type="molecule type" value="Genomic_DNA"/>
</dbReference>
<keyword evidence="1" id="KW-0472">Membrane</keyword>
<sequence>MFMQFRFIFGLYLTWHFLSLISYADELFGDKMPFDPKLGPTYHIFPNILNHVDAQSFLVFLSVVSISFTFGVYHQICSIILWYGWASLLNRNVLIYNPGIPYVGWLLIAMSVIPNNDDSKMSIAIYWVAWLLMGLGYTISGIHKLNCVSWINGSALRHILNSPLARDNFLRNFLLDAPEIVLRMATWSSLALEILFLPLGMFYHIRFYFWLAFIGFHLGVITLINFTDLTIGVLTIHIFTFDPRWLPKGFVKGFTKTMKID</sequence>